<protein>
    <submittedName>
        <fullName evidence="1">Uncharacterized protein</fullName>
    </submittedName>
</protein>
<gene>
    <name evidence="1" type="ORF">PDIGIT_LOCUS9235</name>
</gene>
<sequence>MNQVTPKERGHSYAWITRRNAVELRGGKFFPSRSGGVFIFLFSICSITQFASHKAVADIHQEAEGWGLGSLADNMDHVLSCSFGQPPHLSTRRASN</sequence>
<dbReference type="Proteomes" id="UP001152607">
    <property type="component" value="Unassembled WGS sequence"/>
</dbReference>
<reference evidence="1" key="1">
    <citation type="submission" date="2023-01" db="EMBL/GenBank/DDBJ databases">
        <authorList>
            <person name="Van Ghelder C."/>
            <person name="Rancurel C."/>
        </authorList>
    </citation>
    <scope>NUCLEOTIDE SEQUENCE</scope>
    <source>
        <strain evidence="1">CNCM I-4278</strain>
    </source>
</reference>
<evidence type="ECO:0000313" key="2">
    <source>
        <dbReference type="Proteomes" id="UP001152607"/>
    </source>
</evidence>
<dbReference type="EMBL" id="CAOQHR010000006">
    <property type="protein sequence ID" value="CAI6336143.1"/>
    <property type="molecule type" value="Genomic_DNA"/>
</dbReference>
<keyword evidence="2" id="KW-1185">Reference proteome</keyword>
<dbReference type="AlphaFoldDB" id="A0A9W4UGM9"/>
<proteinExistence type="predicted"/>
<accession>A0A9W4UGM9</accession>
<organism evidence="1 2">
    <name type="scientific">Periconia digitata</name>
    <dbReference type="NCBI Taxonomy" id="1303443"/>
    <lineage>
        <taxon>Eukaryota</taxon>
        <taxon>Fungi</taxon>
        <taxon>Dikarya</taxon>
        <taxon>Ascomycota</taxon>
        <taxon>Pezizomycotina</taxon>
        <taxon>Dothideomycetes</taxon>
        <taxon>Pleosporomycetidae</taxon>
        <taxon>Pleosporales</taxon>
        <taxon>Massarineae</taxon>
        <taxon>Periconiaceae</taxon>
        <taxon>Periconia</taxon>
    </lineage>
</organism>
<evidence type="ECO:0000313" key="1">
    <source>
        <dbReference type="EMBL" id="CAI6336143.1"/>
    </source>
</evidence>
<name>A0A9W4UGM9_9PLEO</name>
<comment type="caution">
    <text evidence="1">The sequence shown here is derived from an EMBL/GenBank/DDBJ whole genome shotgun (WGS) entry which is preliminary data.</text>
</comment>